<protein>
    <submittedName>
        <fullName evidence="1">Uncharacterized protein</fullName>
    </submittedName>
</protein>
<dbReference type="PANTHER" id="PTHR10290">
    <property type="entry name" value="DNA TOPOISOMERASE I"/>
    <property type="match status" value="1"/>
</dbReference>
<accession>A0AAV4SLM8</accession>
<gene>
    <name evidence="1" type="ORF">CEXT_286001</name>
</gene>
<name>A0AAV4SLM8_CAEEX</name>
<comment type="caution">
    <text evidence="1">The sequence shown here is derived from an EMBL/GenBank/DDBJ whole genome shotgun (WGS) entry which is preliminary data.</text>
</comment>
<dbReference type="GO" id="GO:0003917">
    <property type="term" value="F:DNA topoisomerase type I (single strand cut, ATP-independent) activity"/>
    <property type="evidence" value="ECO:0007669"/>
    <property type="project" value="InterPro"/>
</dbReference>
<dbReference type="GO" id="GO:0005730">
    <property type="term" value="C:nucleolus"/>
    <property type="evidence" value="ECO:0007669"/>
    <property type="project" value="TreeGrafter"/>
</dbReference>
<dbReference type="SUPFAM" id="SSF56741">
    <property type="entry name" value="Eukaryotic DNA topoisomerase I, N-terminal DNA-binding fragment"/>
    <property type="match status" value="2"/>
</dbReference>
<dbReference type="GO" id="GO:0003677">
    <property type="term" value="F:DNA binding"/>
    <property type="evidence" value="ECO:0007669"/>
    <property type="project" value="InterPro"/>
</dbReference>
<dbReference type="Proteomes" id="UP001054945">
    <property type="component" value="Unassembled WGS sequence"/>
</dbReference>
<proteinExistence type="predicted"/>
<evidence type="ECO:0000313" key="1">
    <source>
        <dbReference type="EMBL" id="GIY34924.1"/>
    </source>
</evidence>
<sequence>MDEAMEVAIKVNKEQIAVKRKRHMKQVLQKREEKEPIVWKWVGRTKGGGGIKWQTLSQNGPIFTPARVRNHARFYYSGKPMQLIRKLKKWLDFMVGCWIMNTLQKHKSTGISLKIREQLEEQKVGGGIKWQTLSHNGPIFTPARVRNHDRFYYSGKPMQLSKKA</sequence>
<dbReference type="InterPro" id="IPR036202">
    <property type="entry name" value="TopoI_DNA-bd_euk_N_sf"/>
</dbReference>
<dbReference type="AlphaFoldDB" id="A0AAV4SLM8"/>
<evidence type="ECO:0000313" key="2">
    <source>
        <dbReference type="Proteomes" id="UP001054945"/>
    </source>
</evidence>
<dbReference type="GO" id="GO:0006260">
    <property type="term" value="P:DNA replication"/>
    <property type="evidence" value="ECO:0007669"/>
    <property type="project" value="TreeGrafter"/>
</dbReference>
<organism evidence="1 2">
    <name type="scientific">Caerostris extrusa</name>
    <name type="common">Bark spider</name>
    <name type="synonym">Caerostris bankana</name>
    <dbReference type="NCBI Taxonomy" id="172846"/>
    <lineage>
        <taxon>Eukaryota</taxon>
        <taxon>Metazoa</taxon>
        <taxon>Ecdysozoa</taxon>
        <taxon>Arthropoda</taxon>
        <taxon>Chelicerata</taxon>
        <taxon>Arachnida</taxon>
        <taxon>Araneae</taxon>
        <taxon>Araneomorphae</taxon>
        <taxon>Entelegynae</taxon>
        <taxon>Araneoidea</taxon>
        <taxon>Araneidae</taxon>
        <taxon>Caerostris</taxon>
    </lineage>
</organism>
<dbReference type="GO" id="GO:0005694">
    <property type="term" value="C:chromosome"/>
    <property type="evidence" value="ECO:0007669"/>
    <property type="project" value="InterPro"/>
</dbReference>
<reference evidence="1 2" key="1">
    <citation type="submission" date="2021-06" db="EMBL/GenBank/DDBJ databases">
        <title>Caerostris extrusa draft genome.</title>
        <authorList>
            <person name="Kono N."/>
            <person name="Arakawa K."/>
        </authorList>
    </citation>
    <scope>NUCLEOTIDE SEQUENCE [LARGE SCALE GENOMIC DNA]</scope>
</reference>
<keyword evidence="2" id="KW-1185">Reference proteome</keyword>
<dbReference type="InterPro" id="IPR051062">
    <property type="entry name" value="Topoisomerase_IB"/>
</dbReference>
<dbReference type="GO" id="GO:0006265">
    <property type="term" value="P:DNA topological change"/>
    <property type="evidence" value="ECO:0007669"/>
    <property type="project" value="InterPro"/>
</dbReference>
<dbReference type="EMBL" id="BPLR01009832">
    <property type="protein sequence ID" value="GIY34924.1"/>
    <property type="molecule type" value="Genomic_DNA"/>
</dbReference>
<dbReference type="PANTHER" id="PTHR10290:SF3">
    <property type="entry name" value="DNA TOPOISOMERASE 1"/>
    <property type="match status" value="1"/>
</dbReference>
<dbReference type="GO" id="GO:0007059">
    <property type="term" value="P:chromosome segregation"/>
    <property type="evidence" value="ECO:0007669"/>
    <property type="project" value="TreeGrafter"/>
</dbReference>